<reference evidence="11 12" key="1">
    <citation type="submission" date="2019-06" db="EMBL/GenBank/DDBJ databases">
        <title>Lysobacter alkalisoli sp. nov. isolated from saline soil.</title>
        <authorList>
            <person name="Sun J.-Q."/>
            <person name="Xu L."/>
        </authorList>
    </citation>
    <scope>NUCLEOTIDE SEQUENCE [LARGE SCALE GENOMIC DNA]</scope>
    <source>
        <strain evidence="11 12">JCM 31130</strain>
    </source>
</reference>
<evidence type="ECO:0000256" key="7">
    <source>
        <dbReference type="SAM" id="Phobius"/>
    </source>
</evidence>
<proteinExistence type="inferred from homology"/>
<dbReference type="InterPro" id="IPR011014">
    <property type="entry name" value="MscS_channel_TM-2"/>
</dbReference>
<dbReference type="OrthoDB" id="9799209at2"/>
<feature type="transmembrane region" description="Helical" evidence="7">
    <location>
        <begin position="472"/>
        <end position="493"/>
    </location>
</feature>
<keyword evidence="12" id="KW-1185">Reference proteome</keyword>
<evidence type="ECO:0000313" key="12">
    <source>
        <dbReference type="Proteomes" id="UP000318212"/>
    </source>
</evidence>
<comment type="subcellular location">
    <subcellularLocation>
        <location evidence="1">Cell membrane</location>
        <topology evidence="1">Multi-pass membrane protein</topology>
    </subcellularLocation>
</comment>
<name>A0A508ALG6_9GAMM</name>
<dbReference type="Pfam" id="PF00924">
    <property type="entry name" value="MS_channel_2nd"/>
    <property type="match status" value="1"/>
</dbReference>
<dbReference type="GO" id="GO:0005886">
    <property type="term" value="C:plasma membrane"/>
    <property type="evidence" value="ECO:0007669"/>
    <property type="project" value="UniProtKB-SubCell"/>
</dbReference>
<dbReference type="InterPro" id="IPR023408">
    <property type="entry name" value="MscS_beta-dom_sf"/>
</dbReference>
<dbReference type="Gene3D" id="2.30.30.60">
    <property type="match status" value="1"/>
</dbReference>
<dbReference type="InterPro" id="IPR052702">
    <property type="entry name" value="MscS-like_channel"/>
</dbReference>
<dbReference type="Pfam" id="PF21082">
    <property type="entry name" value="MS_channel_3rd"/>
    <property type="match status" value="1"/>
</dbReference>
<dbReference type="AlphaFoldDB" id="A0A508ALG6"/>
<evidence type="ECO:0000256" key="4">
    <source>
        <dbReference type="ARBA" id="ARBA00022692"/>
    </source>
</evidence>
<dbReference type="PANTHER" id="PTHR30347">
    <property type="entry name" value="POTASSIUM CHANNEL RELATED"/>
    <property type="match status" value="1"/>
</dbReference>
<keyword evidence="3" id="KW-1003">Cell membrane</keyword>
<feature type="domain" description="Mechanosensitive ion channel MscS" evidence="9">
    <location>
        <begin position="648"/>
        <end position="714"/>
    </location>
</feature>
<evidence type="ECO:0000256" key="2">
    <source>
        <dbReference type="ARBA" id="ARBA00008017"/>
    </source>
</evidence>
<feature type="transmembrane region" description="Helical" evidence="7">
    <location>
        <begin position="514"/>
        <end position="533"/>
    </location>
</feature>
<gene>
    <name evidence="11" type="ORF">FKV25_02990</name>
</gene>
<feature type="transmembrane region" description="Helical" evidence="7">
    <location>
        <begin position="607"/>
        <end position="626"/>
    </location>
</feature>
<dbReference type="Gene3D" id="3.30.70.100">
    <property type="match status" value="1"/>
</dbReference>
<feature type="transmembrane region" description="Helical" evidence="7">
    <location>
        <begin position="553"/>
        <end position="586"/>
    </location>
</feature>
<keyword evidence="8" id="KW-0732">Signal</keyword>
<dbReference type="PANTHER" id="PTHR30347:SF1">
    <property type="entry name" value="MECHANOSENSITIVE CHANNEL MSCK"/>
    <property type="match status" value="1"/>
</dbReference>
<keyword evidence="4 7" id="KW-0812">Transmembrane</keyword>
<dbReference type="InterPro" id="IPR011066">
    <property type="entry name" value="MscS_channel_C_sf"/>
</dbReference>
<dbReference type="Proteomes" id="UP000318212">
    <property type="component" value="Unassembled WGS sequence"/>
</dbReference>
<dbReference type="SUPFAM" id="SSF50182">
    <property type="entry name" value="Sm-like ribonucleoproteins"/>
    <property type="match status" value="1"/>
</dbReference>
<dbReference type="PROSITE" id="PS01246">
    <property type="entry name" value="UPF0003"/>
    <property type="match status" value="1"/>
</dbReference>
<evidence type="ECO:0000256" key="6">
    <source>
        <dbReference type="ARBA" id="ARBA00023136"/>
    </source>
</evidence>
<evidence type="ECO:0000259" key="10">
    <source>
        <dbReference type="Pfam" id="PF21082"/>
    </source>
</evidence>
<keyword evidence="6 7" id="KW-0472">Membrane</keyword>
<feature type="transmembrane region" description="Helical" evidence="7">
    <location>
        <begin position="632"/>
        <end position="654"/>
    </location>
</feature>
<organism evidence="11 12">
    <name type="scientific">Marilutibacter aestuarii</name>
    <dbReference type="NCBI Taxonomy" id="1706195"/>
    <lineage>
        <taxon>Bacteria</taxon>
        <taxon>Pseudomonadati</taxon>
        <taxon>Pseudomonadota</taxon>
        <taxon>Gammaproteobacteria</taxon>
        <taxon>Lysobacterales</taxon>
        <taxon>Lysobacteraceae</taxon>
        <taxon>Marilutibacter</taxon>
    </lineage>
</organism>
<dbReference type="GO" id="GO:0008381">
    <property type="term" value="F:mechanosensitive monoatomic ion channel activity"/>
    <property type="evidence" value="ECO:0007669"/>
    <property type="project" value="UniProtKB-ARBA"/>
</dbReference>
<feature type="domain" description="Mechanosensitive ion channel MscS C-terminal" evidence="10">
    <location>
        <begin position="722"/>
        <end position="805"/>
    </location>
</feature>
<accession>A0A508ALG6</accession>
<evidence type="ECO:0000256" key="8">
    <source>
        <dbReference type="SAM" id="SignalP"/>
    </source>
</evidence>
<comment type="caution">
    <text evidence="11">The sequence shown here is derived from an EMBL/GenBank/DDBJ whole genome shotgun (WGS) entry which is preliminary data.</text>
</comment>
<evidence type="ECO:0000256" key="3">
    <source>
        <dbReference type="ARBA" id="ARBA00022475"/>
    </source>
</evidence>
<dbReference type="EMBL" id="VICE01000023">
    <property type="protein sequence ID" value="TQD50980.1"/>
    <property type="molecule type" value="Genomic_DNA"/>
</dbReference>
<keyword evidence="5 7" id="KW-1133">Transmembrane helix</keyword>
<feature type="signal peptide" evidence="8">
    <location>
        <begin position="1"/>
        <end position="24"/>
    </location>
</feature>
<feature type="transmembrane region" description="Helical" evidence="7">
    <location>
        <begin position="398"/>
        <end position="416"/>
    </location>
</feature>
<dbReference type="SUPFAM" id="SSF82689">
    <property type="entry name" value="Mechanosensitive channel protein MscS (YggB), C-terminal domain"/>
    <property type="match status" value="1"/>
</dbReference>
<dbReference type="InterPro" id="IPR006686">
    <property type="entry name" value="MscS_channel_CS"/>
</dbReference>
<feature type="chain" id="PRO_5021374600" evidence="8">
    <location>
        <begin position="25"/>
        <end position="841"/>
    </location>
</feature>
<dbReference type="RefSeq" id="WP_141517306.1">
    <property type="nucleotide sequence ID" value="NZ_VICE01000023.1"/>
</dbReference>
<dbReference type="InterPro" id="IPR006685">
    <property type="entry name" value="MscS_channel_2nd"/>
</dbReference>
<evidence type="ECO:0000256" key="5">
    <source>
        <dbReference type="ARBA" id="ARBA00022989"/>
    </source>
</evidence>
<dbReference type="InterPro" id="IPR049278">
    <property type="entry name" value="MS_channel_C"/>
</dbReference>
<dbReference type="SUPFAM" id="SSF82861">
    <property type="entry name" value="Mechanosensitive channel protein MscS (YggB), transmembrane region"/>
    <property type="match status" value="1"/>
</dbReference>
<evidence type="ECO:0000256" key="1">
    <source>
        <dbReference type="ARBA" id="ARBA00004651"/>
    </source>
</evidence>
<dbReference type="Gene3D" id="1.10.287.1260">
    <property type="match status" value="1"/>
</dbReference>
<evidence type="ECO:0000313" key="11">
    <source>
        <dbReference type="EMBL" id="TQD50980.1"/>
    </source>
</evidence>
<protein>
    <submittedName>
        <fullName evidence="11">Mechanosensitive ion channel</fullName>
    </submittedName>
</protein>
<sequence length="841" mass="91765">MTRRFAFLACLLLSWALASAPATAAQDIASVLTGEEKAAPKAIEFADIPEQANADERFAQSVMLQARRRDAVAPLQERLAAIEGSTRQKVRLASGEDLKTLPVLRLESLDRHWGFDARLFERWRADLKQASAPYVESAAEIATRRAAWEATRTANADGSMPKALSDRIDEVLVYLGRAESALSAPLQQYIELGRQANTLEAQIDAGRQEVAAAIADIDRRLVHMDAPPIWALGDDAGESDASLAALKTGLTIEVDFLKQYSASNVDHQRVLNVVQLLLLPLLVWLSVYYRRHQARLPVEPADAGTPARASLLEASEKVLHRPFSAWLLLSMMAVLALEPDAPLLLHQVIMLIALVPTLRLLPARVFELFGPWPYVATGLYLLQRLGFLFMANALTYRAYSLSITLLALVLTLWLLWRSRRKAPTKGLQGGARTAIHVVGWTAVGMLAVSALSNVLGNVSLAEMLTGGLLDSGYMALMLYAAVAVFLALLRLTFAQPGLSKLRMARLRDGSMMRGFSRLLGIAAVIAWLGFTANRFRLFRPIYSTISGILSHEFTIGALSISLGHVLVFIVSVVIAFWAAKLVRFVLHEEVLPKMSLPRGVDNSVASLSYYAVLLLGFVLALTATGFEVSQLAFVFGALGVGIGFGLQNVVNNFVSGLILMFERPIQPGDVVDITGTSGSVREIGMRATVIKTFDGADVVVPNGTLLSENLVNWTLRDMFRRIEINLGVAYGADPNQVIELMTGVITSDESVSRHPEPTVFFMAFGASSLDFSIRAWTRDYDNWVGIRSRLLTRIYAVLNENGIEIPFPQQDLHLRSVSEAARAALSPPSASKSDAGPGPAT</sequence>
<comment type="similarity">
    <text evidence="2">Belongs to the MscS (TC 1.A.23) family.</text>
</comment>
<feature type="transmembrane region" description="Helical" evidence="7">
    <location>
        <begin position="437"/>
        <end position="460"/>
    </location>
</feature>
<evidence type="ECO:0000259" key="9">
    <source>
        <dbReference type="Pfam" id="PF00924"/>
    </source>
</evidence>
<dbReference type="InterPro" id="IPR010920">
    <property type="entry name" value="LSM_dom_sf"/>
</dbReference>